<protein>
    <submittedName>
        <fullName evidence="1">Uncharacterized protein</fullName>
    </submittedName>
</protein>
<dbReference type="EMBL" id="LR796294">
    <property type="protein sequence ID" value="CAB4135242.1"/>
    <property type="molecule type" value="Genomic_DNA"/>
</dbReference>
<accession>A0A6J5LE97</accession>
<name>A0A6J5LE97_9CAUD</name>
<organism evidence="1">
    <name type="scientific">uncultured Caudovirales phage</name>
    <dbReference type="NCBI Taxonomy" id="2100421"/>
    <lineage>
        <taxon>Viruses</taxon>
        <taxon>Duplodnaviria</taxon>
        <taxon>Heunggongvirae</taxon>
        <taxon>Uroviricota</taxon>
        <taxon>Caudoviricetes</taxon>
        <taxon>Peduoviridae</taxon>
        <taxon>Maltschvirus</taxon>
        <taxon>Maltschvirus maltsch</taxon>
    </lineage>
</organism>
<sequence>MAKKRGALGLTYPYELRVKAEDEHKARLACYDAYEHIWGGVEGIQVLAVKYVKETETVV</sequence>
<evidence type="ECO:0000313" key="2">
    <source>
        <dbReference type="EMBL" id="CAB4135242.1"/>
    </source>
</evidence>
<reference evidence="1" key="1">
    <citation type="submission" date="2020-04" db="EMBL/GenBank/DDBJ databases">
        <authorList>
            <person name="Chiriac C."/>
            <person name="Salcher M."/>
            <person name="Ghai R."/>
            <person name="Kavagutti S V."/>
        </authorList>
    </citation>
    <scope>NUCLEOTIDE SEQUENCE</scope>
</reference>
<gene>
    <name evidence="1" type="ORF">UFOVP127_92</name>
    <name evidence="2" type="ORF">UFOVP276_198</name>
</gene>
<evidence type="ECO:0000313" key="1">
    <source>
        <dbReference type="EMBL" id="CAB4131437.1"/>
    </source>
</evidence>
<dbReference type="EMBL" id="LR796249">
    <property type="protein sequence ID" value="CAB4131437.1"/>
    <property type="molecule type" value="Genomic_DNA"/>
</dbReference>
<proteinExistence type="predicted"/>